<dbReference type="InterPro" id="IPR013083">
    <property type="entry name" value="Znf_RING/FYVE/PHD"/>
</dbReference>
<keyword evidence="7" id="KW-1185">Reference proteome</keyword>
<evidence type="ECO:0000256" key="4">
    <source>
        <dbReference type="PROSITE-ProRule" id="PRU00175"/>
    </source>
</evidence>
<evidence type="ECO:0000259" key="5">
    <source>
        <dbReference type="PROSITE" id="PS50089"/>
    </source>
</evidence>
<evidence type="ECO:0000313" key="6">
    <source>
        <dbReference type="EMBL" id="CAF0790473.1"/>
    </source>
</evidence>
<protein>
    <recommendedName>
        <fullName evidence="5">RING-type domain-containing protein</fullName>
    </recommendedName>
</protein>
<comment type="caution">
    <text evidence="6">The sequence shown here is derived from an EMBL/GenBank/DDBJ whole genome shotgun (WGS) entry which is preliminary data.</text>
</comment>
<dbReference type="SUPFAM" id="SSF57850">
    <property type="entry name" value="RING/U-box"/>
    <property type="match status" value="1"/>
</dbReference>
<dbReference type="GO" id="GO:0005634">
    <property type="term" value="C:nucleus"/>
    <property type="evidence" value="ECO:0007669"/>
    <property type="project" value="TreeGrafter"/>
</dbReference>
<dbReference type="OrthoDB" id="8062037at2759"/>
<dbReference type="InterPro" id="IPR001841">
    <property type="entry name" value="Znf_RING"/>
</dbReference>
<dbReference type="AlphaFoldDB" id="A0A813S2Y2"/>
<evidence type="ECO:0000313" key="7">
    <source>
        <dbReference type="Proteomes" id="UP000663879"/>
    </source>
</evidence>
<feature type="domain" description="RING-type" evidence="5">
    <location>
        <begin position="65"/>
        <end position="106"/>
    </location>
</feature>
<dbReference type="PANTHER" id="PTHR45931:SF3">
    <property type="entry name" value="RING ZINC FINGER-CONTAINING PROTEIN"/>
    <property type="match status" value="1"/>
</dbReference>
<evidence type="ECO:0000256" key="2">
    <source>
        <dbReference type="ARBA" id="ARBA00022771"/>
    </source>
</evidence>
<dbReference type="Gene3D" id="3.30.40.10">
    <property type="entry name" value="Zinc/RING finger domain, C3HC4 (zinc finger)"/>
    <property type="match status" value="1"/>
</dbReference>
<organism evidence="6 7">
    <name type="scientific">Brachionus calyciflorus</name>
    <dbReference type="NCBI Taxonomy" id="104777"/>
    <lineage>
        <taxon>Eukaryota</taxon>
        <taxon>Metazoa</taxon>
        <taxon>Spiralia</taxon>
        <taxon>Gnathifera</taxon>
        <taxon>Rotifera</taxon>
        <taxon>Eurotatoria</taxon>
        <taxon>Monogononta</taxon>
        <taxon>Pseudotrocha</taxon>
        <taxon>Ploima</taxon>
        <taxon>Brachionidae</taxon>
        <taxon>Brachionus</taxon>
    </lineage>
</organism>
<keyword evidence="2 4" id="KW-0863">Zinc-finger</keyword>
<dbReference type="GO" id="GO:0061630">
    <property type="term" value="F:ubiquitin protein ligase activity"/>
    <property type="evidence" value="ECO:0007669"/>
    <property type="project" value="TreeGrafter"/>
</dbReference>
<keyword evidence="3" id="KW-0862">Zinc</keyword>
<evidence type="ECO:0000256" key="3">
    <source>
        <dbReference type="ARBA" id="ARBA00022833"/>
    </source>
</evidence>
<proteinExistence type="predicted"/>
<reference evidence="6" key="1">
    <citation type="submission" date="2021-02" db="EMBL/GenBank/DDBJ databases">
        <authorList>
            <person name="Nowell W R."/>
        </authorList>
    </citation>
    <scope>NUCLEOTIDE SEQUENCE</scope>
    <source>
        <strain evidence="6">Ploen Becks lab</strain>
    </source>
</reference>
<gene>
    <name evidence="6" type="ORF">OXX778_LOCUS5940</name>
</gene>
<evidence type="ECO:0000256" key="1">
    <source>
        <dbReference type="ARBA" id="ARBA00022723"/>
    </source>
</evidence>
<dbReference type="Proteomes" id="UP000663879">
    <property type="component" value="Unassembled WGS sequence"/>
</dbReference>
<dbReference type="EMBL" id="CAJNOC010000676">
    <property type="protein sequence ID" value="CAF0790473.1"/>
    <property type="molecule type" value="Genomic_DNA"/>
</dbReference>
<sequence>MSNRHKPDEPQNESLGFKIFKAVEFVAAIGLGAYIGYQLYKELTAEEVEKLPITIATNDDKNLECAICLDSFRLNDKLRVLPCQHKYHADCIMQWVTRNPNCPQCRRDC</sequence>
<dbReference type="Pfam" id="PF13639">
    <property type="entry name" value="zf-RING_2"/>
    <property type="match status" value="1"/>
</dbReference>
<keyword evidence="1" id="KW-0479">Metal-binding</keyword>
<dbReference type="GO" id="GO:0008270">
    <property type="term" value="F:zinc ion binding"/>
    <property type="evidence" value="ECO:0007669"/>
    <property type="project" value="UniProtKB-KW"/>
</dbReference>
<dbReference type="InterPro" id="IPR051834">
    <property type="entry name" value="RING_finger_E3_ligase"/>
</dbReference>
<dbReference type="PROSITE" id="PS50089">
    <property type="entry name" value="ZF_RING_2"/>
    <property type="match status" value="1"/>
</dbReference>
<dbReference type="SMART" id="SM00184">
    <property type="entry name" value="RING"/>
    <property type="match status" value="1"/>
</dbReference>
<name>A0A813S2Y2_9BILA</name>
<dbReference type="PANTHER" id="PTHR45931">
    <property type="entry name" value="SI:CH211-59O9.10"/>
    <property type="match status" value="1"/>
</dbReference>
<dbReference type="GO" id="GO:0006511">
    <property type="term" value="P:ubiquitin-dependent protein catabolic process"/>
    <property type="evidence" value="ECO:0007669"/>
    <property type="project" value="TreeGrafter"/>
</dbReference>
<accession>A0A813S2Y2</accession>